<sequence length="293" mass="31956">MKKKKLVIIGGDARQTEIAEQCLRHGIRVYLIGFEKWNRHAFDIVKANGYGDVPWPDVDAILLPVSGLKEGNKVEAVFAKQNVILQEEWVKRTKSNCVVITGIHTTSLHALLTKYPRPYHKLLERDDIAIYNSIPSAEGTLLMALQETDITIHGSRTIVLGFGRTGQTIADTFSSLGAYVKVVTNATSEKARAEVMGFTTFHTNALSDIVKDGDICVNTIPALVLSKEVLTHASSRMLIIDLASAPGGTDFDYAKKRGMKALLAPGLPGRVAPVTAGRILAQVLIDLLLEKEA</sequence>
<dbReference type="Gene3D" id="3.40.50.720">
    <property type="entry name" value="NAD(P)-binding Rossmann-like Domain"/>
    <property type="match status" value="1"/>
</dbReference>
<name>A0ABW0U7C1_9BACI</name>
<organism evidence="2 3">
    <name type="scientific">Aliibacillus thermotolerans</name>
    <dbReference type="NCBI Taxonomy" id="1834418"/>
    <lineage>
        <taxon>Bacteria</taxon>
        <taxon>Bacillati</taxon>
        <taxon>Bacillota</taxon>
        <taxon>Bacilli</taxon>
        <taxon>Bacillales</taxon>
        <taxon>Bacillaceae</taxon>
        <taxon>Aliibacillus</taxon>
    </lineage>
</organism>
<evidence type="ECO:0000259" key="1">
    <source>
        <dbReference type="Pfam" id="PF16924"/>
    </source>
</evidence>
<evidence type="ECO:0000313" key="3">
    <source>
        <dbReference type="Proteomes" id="UP001596143"/>
    </source>
</evidence>
<reference evidence="3" key="1">
    <citation type="journal article" date="2019" name="Int. J. Syst. Evol. Microbiol.">
        <title>The Global Catalogue of Microorganisms (GCM) 10K type strain sequencing project: providing services to taxonomists for standard genome sequencing and annotation.</title>
        <authorList>
            <consortium name="The Broad Institute Genomics Platform"/>
            <consortium name="The Broad Institute Genome Sequencing Center for Infectious Disease"/>
            <person name="Wu L."/>
            <person name="Ma J."/>
        </authorList>
    </citation>
    <scope>NUCLEOTIDE SEQUENCE [LARGE SCALE GENOMIC DNA]</scope>
    <source>
        <strain evidence="3">CGMCC 1.15790</strain>
    </source>
</reference>
<dbReference type="SUPFAM" id="SSF51735">
    <property type="entry name" value="NAD(P)-binding Rossmann-fold domains"/>
    <property type="match status" value="1"/>
</dbReference>
<dbReference type="Proteomes" id="UP001596143">
    <property type="component" value="Unassembled WGS sequence"/>
</dbReference>
<feature type="domain" description="Dipicolinate synthase subunit A N-terminal" evidence="1">
    <location>
        <begin position="5"/>
        <end position="122"/>
    </location>
</feature>
<protein>
    <submittedName>
        <fullName evidence="2">Dipicolinic acid synthetase subunit A</fullName>
    </submittedName>
</protein>
<dbReference type="Pfam" id="PF16924">
    <property type="entry name" value="DpaA_N"/>
    <property type="match status" value="1"/>
</dbReference>
<dbReference type="InterPro" id="IPR036291">
    <property type="entry name" value="NAD(P)-bd_dom_sf"/>
</dbReference>
<dbReference type="InterPro" id="IPR031629">
    <property type="entry name" value="DpaA_N"/>
</dbReference>
<dbReference type="EMBL" id="JBHSPF010000018">
    <property type="protein sequence ID" value="MFC5628134.1"/>
    <property type="molecule type" value="Genomic_DNA"/>
</dbReference>
<dbReference type="InterPro" id="IPR014215">
    <property type="entry name" value="Dipicolinic_acid_synth_A"/>
</dbReference>
<dbReference type="RefSeq" id="WP_270897954.1">
    <property type="nucleotide sequence ID" value="NZ_JBHSPF010000018.1"/>
</dbReference>
<accession>A0ABW0U7C1</accession>
<evidence type="ECO:0000313" key="2">
    <source>
        <dbReference type="EMBL" id="MFC5628134.1"/>
    </source>
</evidence>
<comment type="caution">
    <text evidence="2">The sequence shown here is derived from an EMBL/GenBank/DDBJ whole genome shotgun (WGS) entry which is preliminary data.</text>
</comment>
<proteinExistence type="predicted"/>
<gene>
    <name evidence="2" type="primary">dpaA</name>
    <name evidence="2" type="ORF">ACFPTR_04395</name>
</gene>
<dbReference type="NCBIfam" id="NF006162">
    <property type="entry name" value="PRK08306.1"/>
    <property type="match status" value="1"/>
</dbReference>
<dbReference type="NCBIfam" id="TIGR02853">
    <property type="entry name" value="spore_dpaA"/>
    <property type="match status" value="1"/>
</dbReference>
<keyword evidence="3" id="KW-1185">Reference proteome</keyword>